<evidence type="ECO:0000313" key="1">
    <source>
        <dbReference type="EMBL" id="MDD0993106.1"/>
    </source>
</evidence>
<dbReference type="EMBL" id="JAMDGY010000078">
    <property type="protein sequence ID" value="MDD0993106.1"/>
    <property type="molecule type" value="Genomic_DNA"/>
</dbReference>
<proteinExistence type="predicted"/>
<evidence type="ECO:0008006" key="3">
    <source>
        <dbReference type="Google" id="ProtNLM"/>
    </source>
</evidence>
<protein>
    <recommendedName>
        <fullName evidence="3">Lipoprotein</fullName>
    </recommendedName>
</protein>
<sequence length="104" mass="11627">MEFRASTGDFGEGLVVVKDGSVSGDDTHYLYQMEIPRESGDFESRFTVRKYREGNVSVVRIYNDTLLAKGCVNYQDGTLKLRGAVENSPQLTIKLRGHKIQPAV</sequence>
<dbReference type="Gene3D" id="2.40.128.380">
    <property type="entry name" value="T3SS negative regulator GrlR"/>
    <property type="match status" value="1"/>
</dbReference>
<gene>
    <name evidence="1" type="ORF">M5G11_21485</name>
</gene>
<reference evidence="1 2" key="1">
    <citation type="submission" date="2022-05" db="EMBL/GenBank/DDBJ databases">
        <title>Novel Pseudomonas spp. Isolated from a Rainbow Trout Aquaculture Facility.</title>
        <authorList>
            <person name="Testerman T."/>
            <person name="Graf J."/>
        </authorList>
    </citation>
    <scope>NUCLEOTIDE SEQUENCE [LARGE SCALE GENOMIC DNA]</scope>
    <source>
        <strain evidence="1 2">ID681</strain>
    </source>
</reference>
<accession>A0ABT5NY27</accession>
<dbReference type="Proteomes" id="UP001148203">
    <property type="component" value="Unassembled WGS sequence"/>
</dbReference>
<keyword evidence="2" id="KW-1185">Reference proteome</keyword>
<dbReference type="InterPro" id="IPR043019">
    <property type="entry name" value="GrlR_sf"/>
</dbReference>
<name>A0ABT5NY27_9PSED</name>
<organism evidence="1 2">
    <name type="scientific">Pseudomonas fontis</name>
    <dbReference type="NCBI Taxonomy" id="2942633"/>
    <lineage>
        <taxon>Bacteria</taxon>
        <taxon>Pseudomonadati</taxon>
        <taxon>Pseudomonadota</taxon>
        <taxon>Gammaproteobacteria</taxon>
        <taxon>Pseudomonadales</taxon>
        <taxon>Pseudomonadaceae</taxon>
        <taxon>Pseudomonas</taxon>
    </lineage>
</organism>
<dbReference type="RefSeq" id="WP_420793857.1">
    <property type="nucleotide sequence ID" value="NZ_JAMDGX010000072.1"/>
</dbReference>
<evidence type="ECO:0000313" key="2">
    <source>
        <dbReference type="Proteomes" id="UP001148203"/>
    </source>
</evidence>
<comment type="caution">
    <text evidence="1">The sequence shown here is derived from an EMBL/GenBank/DDBJ whole genome shotgun (WGS) entry which is preliminary data.</text>
</comment>